<feature type="domain" description="J" evidence="8">
    <location>
        <begin position="68"/>
        <end position="118"/>
    </location>
</feature>
<evidence type="ECO:0000256" key="6">
    <source>
        <dbReference type="ARBA" id="ARBA00023136"/>
    </source>
</evidence>
<gene>
    <name evidence="9" type="ORF">TAT_000181600</name>
    <name evidence="10" type="ORF">TAV_000181800</name>
</gene>
<evidence type="ECO:0000313" key="9">
    <source>
        <dbReference type="EMBL" id="SVP91494.1"/>
    </source>
</evidence>
<dbReference type="PROSITE" id="PS50076">
    <property type="entry name" value="DNAJ_2"/>
    <property type="match status" value="1"/>
</dbReference>
<keyword evidence="5" id="KW-0496">Mitochondrion</keyword>
<comment type="subcellular location">
    <subcellularLocation>
        <location evidence="1">Mitochondrion inner membrane</location>
        <topology evidence="1">Single-pass membrane protein</topology>
    </subcellularLocation>
</comment>
<dbReference type="AlphaFoldDB" id="A0A3B0MNX0"/>
<organism evidence="10">
    <name type="scientific">Theileria annulata</name>
    <dbReference type="NCBI Taxonomy" id="5874"/>
    <lineage>
        <taxon>Eukaryota</taxon>
        <taxon>Sar</taxon>
        <taxon>Alveolata</taxon>
        <taxon>Apicomplexa</taxon>
        <taxon>Aconoidasida</taxon>
        <taxon>Piroplasmida</taxon>
        <taxon>Theileriidae</taxon>
        <taxon>Theileria</taxon>
    </lineage>
</organism>
<dbReference type="Gene3D" id="1.10.287.110">
    <property type="entry name" value="DnaJ domain"/>
    <property type="match status" value="1"/>
</dbReference>
<evidence type="ECO:0000259" key="8">
    <source>
        <dbReference type="PROSITE" id="PS50076"/>
    </source>
</evidence>
<dbReference type="FunFam" id="1.10.287.110:FF:000001">
    <property type="entry name" value="Import inner membrane translocase subunit tim14"/>
    <property type="match status" value="1"/>
</dbReference>
<evidence type="ECO:0000256" key="1">
    <source>
        <dbReference type="ARBA" id="ARBA00004434"/>
    </source>
</evidence>
<dbReference type="GO" id="GO:0030150">
    <property type="term" value="P:protein import into mitochondrial matrix"/>
    <property type="evidence" value="ECO:0007669"/>
    <property type="project" value="TreeGrafter"/>
</dbReference>
<dbReference type="InterPro" id="IPR001623">
    <property type="entry name" value="DnaJ_domain"/>
</dbReference>
<dbReference type="PANTHER" id="PTHR12763">
    <property type="match status" value="1"/>
</dbReference>
<reference evidence="10" key="1">
    <citation type="submission" date="2018-07" db="EMBL/GenBank/DDBJ databases">
        <authorList>
            <person name="Quirk P.G."/>
            <person name="Krulwich T.A."/>
        </authorList>
    </citation>
    <scope>NUCLEOTIDE SEQUENCE</scope>
    <source>
        <strain evidence="10">Anand</strain>
    </source>
</reference>
<dbReference type="EMBL" id="UIVT01000002">
    <property type="protein sequence ID" value="SVP91494.1"/>
    <property type="molecule type" value="Genomic_DNA"/>
</dbReference>
<name>A0A3B0MNX0_THEAN</name>
<accession>A0A3B0MNX0</accession>
<keyword evidence="6" id="KW-0472">Membrane</keyword>
<dbReference type="EMBL" id="UIVS01000002">
    <property type="protein sequence ID" value="SVP91817.1"/>
    <property type="molecule type" value="Genomic_DNA"/>
</dbReference>
<sequence length="118" mass="13167">MSWPIIAVAVGGSVLAVRYFYRRYPTLFKFGSTNFSNKLSSNDPSINMGSRLSKANLSGFGHKMTFTEACNILNIPSTSTKEKIRESHKQLMMRNHPDNGGSTYLASKVNEAKDFLIK</sequence>
<dbReference type="GO" id="GO:0001671">
    <property type="term" value="F:ATPase activator activity"/>
    <property type="evidence" value="ECO:0007669"/>
    <property type="project" value="TreeGrafter"/>
</dbReference>
<dbReference type="SUPFAM" id="SSF46565">
    <property type="entry name" value="Chaperone J-domain"/>
    <property type="match status" value="1"/>
</dbReference>
<evidence type="ECO:0000256" key="4">
    <source>
        <dbReference type="ARBA" id="ARBA00022989"/>
    </source>
</evidence>
<dbReference type="GO" id="GO:0001405">
    <property type="term" value="C:PAM complex, Tim23 associated import motor"/>
    <property type="evidence" value="ECO:0007669"/>
    <property type="project" value="TreeGrafter"/>
</dbReference>
<dbReference type="PANTHER" id="PTHR12763:SF28">
    <property type="entry name" value="GEO10507P1-RELATED"/>
    <property type="match status" value="1"/>
</dbReference>
<proteinExistence type="inferred from homology"/>
<keyword evidence="3" id="KW-0999">Mitochondrion inner membrane</keyword>
<evidence type="ECO:0000256" key="3">
    <source>
        <dbReference type="ARBA" id="ARBA00022792"/>
    </source>
</evidence>
<comment type="similarity">
    <text evidence="7">Belongs to the TIM14 family.</text>
</comment>
<dbReference type="VEuPathDB" id="PiroplasmaDB:TA12720"/>
<evidence type="ECO:0000256" key="7">
    <source>
        <dbReference type="ARBA" id="ARBA00038105"/>
    </source>
</evidence>
<keyword evidence="2" id="KW-0812">Transmembrane</keyword>
<evidence type="ECO:0000256" key="2">
    <source>
        <dbReference type="ARBA" id="ARBA00022692"/>
    </source>
</evidence>
<dbReference type="InterPro" id="IPR036869">
    <property type="entry name" value="J_dom_sf"/>
</dbReference>
<evidence type="ECO:0000313" key="10">
    <source>
        <dbReference type="EMBL" id="SVP91817.1"/>
    </source>
</evidence>
<protein>
    <submittedName>
        <fullName evidence="10">Chaperone, putative</fullName>
    </submittedName>
</protein>
<keyword evidence="4" id="KW-1133">Transmembrane helix</keyword>
<dbReference type="CDD" id="cd06257">
    <property type="entry name" value="DnaJ"/>
    <property type="match status" value="1"/>
</dbReference>
<evidence type="ECO:0000256" key="5">
    <source>
        <dbReference type="ARBA" id="ARBA00023128"/>
    </source>
</evidence>
<dbReference type="Pfam" id="PF03656">
    <property type="entry name" value="Pam16"/>
    <property type="match status" value="1"/>
</dbReference>